<organism evidence="3 4">
    <name type="scientific">Formosa undariae</name>
    <dbReference type="NCBI Taxonomy" id="1325436"/>
    <lineage>
        <taxon>Bacteria</taxon>
        <taxon>Pseudomonadati</taxon>
        <taxon>Bacteroidota</taxon>
        <taxon>Flavobacteriia</taxon>
        <taxon>Flavobacteriales</taxon>
        <taxon>Flavobacteriaceae</taxon>
        <taxon>Formosa</taxon>
    </lineage>
</organism>
<evidence type="ECO:0000256" key="1">
    <source>
        <dbReference type="SAM" id="SignalP"/>
    </source>
</evidence>
<feature type="signal peptide" evidence="1">
    <location>
        <begin position="1"/>
        <end position="18"/>
    </location>
</feature>
<keyword evidence="1" id="KW-0732">Signal</keyword>
<feature type="chain" id="PRO_5045100794" evidence="1">
    <location>
        <begin position="19"/>
        <end position="239"/>
    </location>
</feature>
<name>A0ABV5F1E1_9FLAO</name>
<accession>A0ABV5F1E1</accession>
<evidence type="ECO:0000259" key="2">
    <source>
        <dbReference type="Pfam" id="PF13568"/>
    </source>
</evidence>
<gene>
    <name evidence="3" type="ORF">ACFFVB_09210</name>
</gene>
<proteinExistence type="predicted"/>
<sequence length="239" mass="27632">MKTYCILFFIISFGFSKACFSQGDIPVPSKVIDSLYKEDQFYLGLTYNILVKLPTGVKQTGFSLGLQGGFIKDIPLNKRRNIAIGLGIGYSYNSYNQNIGIIKDDSNEAKYFVLDDTYEFDYTKNNFYQHAIELPIEFRWRTSTPESYRFWRIYTGFKVGYLFSNISNFKGEVGSLRYNDIDGFNDLQYGLTLSAGYNTWNFYVYYALNPMFNDDVKTALKGERIEMSAIKLGLIFYIL</sequence>
<keyword evidence="4" id="KW-1185">Reference proteome</keyword>
<dbReference type="RefSeq" id="WP_382382433.1">
    <property type="nucleotide sequence ID" value="NZ_JBHMEZ010000011.1"/>
</dbReference>
<evidence type="ECO:0000313" key="3">
    <source>
        <dbReference type="EMBL" id="MFB9053256.1"/>
    </source>
</evidence>
<dbReference type="Pfam" id="PF13568">
    <property type="entry name" value="OMP_b-brl_2"/>
    <property type="match status" value="1"/>
</dbReference>
<feature type="domain" description="Outer membrane protein beta-barrel" evidence="2">
    <location>
        <begin position="36"/>
        <end position="213"/>
    </location>
</feature>
<reference evidence="3 4" key="1">
    <citation type="submission" date="2024-09" db="EMBL/GenBank/DDBJ databases">
        <authorList>
            <person name="Sun Q."/>
            <person name="Mori K."/>
        </authorList>
    </citation>
    <scope>NUCLEOTIDE SEQUENCE [LARGE SCALE GENOMIC DNA]</scope>
    <source>
        <strain evidence="3 4">CECT 8286</strain>
    </source>
</reference>
<evidence type="ECO:0000313" key="4">
    <source>
        <dbReference type="Proteomes" id="UP001589605"/>
    </source>
</evidence>
<comment type="caution">
    <text evidence="3">The sequence shown here is derived from an EMBL/GenBank/DDBJ whole genome shotgun (WGS) entry which is preliminary data.</text>
</comment>
<dbReference type="InterPro" id="IPR025665">
    <property type="entry name" value="Beta-barrel_OMP_2"/>
</dbReference>
<dbReference type="EMBL" id="JBHMEZ010000011">
    <property type="protein sequence ID" value="MFB9053256.1"/>
    <property type="molecule type" value="Genomic_DNA"/>
</dbReference>
<protein>
    <submittedName>
        <fullName evidence="3">Porin family protein</fullName>
    </submittedName>
</protein>
<dbReference type="Proteomes" id="UP001589605">
    <property type="component" value="Unassembled WGS sequence"/>
</dbReference>